<keyword evidence="4" id="KW-0963">Cytoplasm</keyword>
<evidence type="ECO:0000256" key="10">
    <source>
        <dbReference type="ARBA" id="ARBA00062379"/>
    </source>
</evidence>
<comment type="subunit">
    <text evidence="10">Component of the RNA exosome complex.</text>
</comment>
<evidence type="ECO:0000256" key="12">
    <source>
        <dbReference type="ARBA" id="ARBA00080620"/>
    </source>
</evidence>
<dbReference type="CDD" id="cd11371">
    <property type="entry name" value="RNase_PH_MTR3"/>
    <property type="match status" value="1"/>
</dbReference>
<dbReference type="GO" id="GO:0016075">
    <property type="term" value="P:rRNA catabolic process"/>
    <property type="evidence" value="ECO:0007669"/>
    <property type="project" value="TreeGrafter"/>
</dbReference>
<dbReference type="AlphaFoldDB" id="A0A9Q9VCL8"/>
<comment type="similarity">
    <text evidence="3">Belongs to the RNase PH family.</text>
</comment>
<dbReference type="GO" id="GO:0071051">
    <property type="term" value="P:poly(A)-dependent snoRNA 3'-end processing"/>
    <property type="evidence" value="ECO:0007669"/>
    <property type="project" value="TreeGrafter"/>
</dbReference>
<evidence type="ECO:0000256" key="14">
    <source>
        <dbReference type="SAM" id="MobiDB-lite"/>
    </source>
</evidence>
<feature type="region of interest" description="Disordered" evidence="14">
    <location>
        <begin position="1"/>
        <end position="37"/>
    </location>
</feature>
<dbReference type="Proteomes" id="UP001155660">
    <property type="component" value="Chromosome B7"/>
</dbReference>
<proteinExistence type="inferred from homology"/>
<evidence type="ECO:0000256" key="1">
    <source>
        <dbReference type="ARBA" id="ARBA00004496"/>
    </source>
</evidence>
<dbReference type="KEGG" id="ccar:109093173"/>
<dbReference type="GO" id="GO:0005730">
    <property type="term" value="C:nucleolus"/>
    <property type="evidence" value="ECO:0007669"/>
    <property type="project" value="UniProtKB-SubCell"/>
</dbReference>
<evidence type="ECO:0000256" key="6">
    <source>
        <dbReference type="ARBA" id="ARBA00022835"/>
    </source>
</evidence>
<organism evidence="16">
    <name type="scientific">Cyprinus carpio</name>
    <name type="common">Common carp</name>
    <dbReference type="NCBI Taxonomy" id="7962"/>
    <lineage>
        <taxon>Eukaryota</taxon>
        <taxon>Metazoa</taxon>
        <taxon>Chordata</taxon>
        <taxon>Craniata</taxon>
        <taxon>Vertebrata</taxon>
        <taxon>Euteleostomi</taxon>
        <taxon>Actinopterygii</taxon>
        <taxon>Neopterygii</taxon>
        <taxon>Teleostei</taxon>
        <taxon>Ostariophysi</taxon>
        <taxon>Cypriniformes</taxon>
        <taxon>Cyprinidae</taxon>
        <taxon>Cyprininae</taxon>
        <taxon>Cyprinus</taxon>
    </lineage>
</organism>
<protein>
    <recommendedName>
        <fullName evidence="11">Exosome complex component MTR3</fullName>
    </recommendedName>
    <alternativeName>
        <fullName evidence="13">Exosome component 6</fullName>
    </alternativeName>
    <alternativeName>
        <fullName evidence="12">mRNA transport regulator 3 homolog</fullName>
    </alternativeName>
</protein>
<comment type="function">
    <text evidence="9">Non-catalytic component of the RNA exosome complex which has 3'-&gt;5' exoribonuclease activity and participates in a multitude of cellular RNA processing and degradation events.</text>
</comment>
<evidence type="ECO:0000313" key="16">
    <source>
        <dbReference type="RefSeq" id="XP_018962442.2"/>
    </source>
</evidence>
<dbReference type="GO" id="GO:0071028">
    <property type="term" value="P:nuclear mRNA surveillance"/>
    <property type="evidence" value="ECO:0007669"/>
    <property type="project" value="TreeGrafter"/>
</dbReference>
<evidence type="ECO:0000256" key="3">
    <source>
        <dbReference type="ARBA" id="ARBA00006678"/>
    </source>
</evidence>
<keyword evidence="8" id="KW-0539">Nucleus</keyword>
<dbReference type="PANTHER" id="PTHR11953">
    <property type="entry name" value="EXOSOME COMPLEX COMPONENT"/>
    <property type="match status" value="1"/>
</dbReference>
<comment type="subcellular location">
    <subcellularLocation>
        <location evidence="1">Cytoplasm</location>
    </subcellularLocation>
    <subcellularLocation>
        <location evidence="2">Nucleus</location>
        <location evidence="2">Nucleolus</location>
    </subcellularLocation>
</comment>
<gene>
    <name evidence="16" type="primary">LOC109093173</name>
</gene>
<name>A0A9Q9VCL8_CYPCA</name>
<sequence>MPVDTKRIRGPEESQSPLLFLSPDKAPKASSRQGVRGNGEVRPMFARCGLISQAKGSAYLEAGNTKIICSVYGPREIERKDETDMKTGRLVCDFRLAPFSCLKRGAWIQGSEERDLSQTLLESLQPGVCLHRYPRSQIEVNVMVLENDGSILAHAVTCASMALADGGIEMYDVVLGCTLRQNGKTCLVDPSYSEECGSWQEGYGENQGCVTVALLPNLNQVSGLTADGELREDALADAVRSCMDGCHKLYPVLQQALTRAVKKKAPPPEIDFYMPQSLRFVLREIKVNILFMCIAYTCFLHLKVKQRSNDEINVSEVAKIFAITLNSTSAVYCLCSRYACKCMTLGHKISRKCFITLSER</sequence>
<dbReference type="GO" id="GO:0000177">
    <property type="term" value="C:cytoplasmic exosome (RNase complex)"/>
    <property type="evidence" value="ECO:0007669"/>
    <property type="project" value="TreeGrafter"/>
</dbReference>
<evidence type="ECO:0000259" key="15">
    <source>
        <dbReference type="Pfam" id="PF01138"/>
    </source>
</evidence>
<feature type="compositionally biased region" description="Basic and acidic residues" evidence="14">
    <location>
        <begin position="1"/>
        <end position="12"/>
    </location>
</feature>
<accession>A0A9Q9VCL8</accession>
<evidence type="ECO:0000256" key="2">
    <source>
        <dbReference type="ARBA" id="ARBA00004604"/>
    </source>
</evidence>
<feature type="domain" description="Exoribonuclease phosphorolytic" evidence="15">
    <location>
        <begin position="40"/>
        <end position="169"/>
    </location>
</feature>
<evidence type="ECO:0000256" key="9">
    <source>
        <dbReference type="ARBA" id="ARBA00058393"/>
    </source>
</evidence>
<evidence type="ECO:0000256" key="5">
    <source>
        <dbReference type="ARBA" id="ARBA00022552"/>
    </source>
</evidence>
<reference evidence="16" key="1">
    <citation type="submission" date="2025-08" db="UniProtKB">
        <authorList>
            <consortium name="RefSeq"/>
        </authorList>
    </citation>
    <scope>IDENTIFICATION</scope>
    <source>
        <tissue evidence="16">Muscle</tissue>
    </source>
</reference>
<dbReference type="FunFam" id="3.30.230.70:FF:000035">
    <property type="entry name" value="Exosome complex component MTR3"/>
    <property type="match status" value="1"/>
</dbReference>
<dbReference type="Pfam" id="PF01138">
    <property type="entry name" value="RNase_PH"/>
    <property type="match status" value="1"/>
</dbReference>
<evidence type="ECO:0000256" key="4">
    <source>
        <dbReference type="ARBA" id="ARBA00022490"/>
    </source>
</evidence>
<evidence type="ECO:0000256" key="11">
    <source>
        <dbReference type="ARBA" id="ARBA00067159"/>
    </source>
</evidence>
<dbReference type="OrthoDB" id="2504340at2759"/>
<keyword evidence="5" id="KW-0698">rRNA processing</keyword>
<dbReference type="InterPro" id="IPR050080">
    <property type="entry name" value="RNase_PH"/>
</dbReference>
<dbReference type="GO" id="GO:0000176">
    <property type="term" value="C:nuclear exosome (RNase complex)"/>
    <property type="evidence" value="ECO:0007669"/>
    <property type="project" value="TreeGrafter"/>
</dbReference>
<evidence type="ECO:0000256" key="7">
    <source>
        <dbReference type="ARBA" id="ARBA00022884"/>
    </source>
</evidence>
<dbReference type="PANTHER" id="PTHR11953:SF2">
    <property type="entry name" value="EXOSOME COMPLEX COMPONENT MTR3"/>
    <property type="match status" value="1"/>
</dbReference>
<dbReference type="GO" id="GO:0003723">
    <property type="term" value="F:RNA binding"/>
    <property type="evidence" value="ECO:0007669"/>
    <property type="project" value="UniProtKB-KW"/>
</dbReference>
<evidence type="ECO:0000256" key="8">
    <source>
        <dbReference type="ARBA" id="ARBA00023242"/>
    </source>
</evidence>
<dbReference type="InterPro" id="IPR001247">
    <property type="entry name" value="ExoRNase_PH_dom1"/>
</dbReference>
<keyword evidence="6" id="KW-0271">Exosome</keyword>
<dbReference type="GeneID" id="109093173"/>
<evidence type="ECO:0000256" key="13">
    <source>
        <dbReference type="ARBA" id="ARBA00083631"/>
    </source>
</evidence>
<keyword evidence="7" id="KW-0694">RNA-binding</keyword>
<dbReference type="RefSeq" id="XP_018962442.2">
    <property type="nucleotide sequence ID" value="XM_019106897.2"/>
</dbReference>
<dbReference type="GO" id="GO:0034475">
    <property type="term" value="P:U4 snRNA 3'-end processing"/>
    <property type="evidence" value="ECO:0007669"/>
    <property type="project" value="TreeGrafter"/>
</dbReference>
<dbReference type="GO" id="GO:0006364">
    <property type="term" value="P:rRNA processing"/>
    <property type="evidence" value="ECO:0007669"/>
    <property type="project" value="UniProtKB-KW"/>
</dbReference>